<protein>
    <submittedName>
        <fullName evidence="3">YCII-like protein</fullName>
    </submittedName>
</protein>
<proteinExistence type="inferred from homology"/>
<organism evidence="3 4">
    <name type="scientific">Corynebacterium suranareeae</name>
    <dbReference type="NCBI Taxonomy" id="2506452"/>
    <lineage>
        <taxon>Bacteria</taxon>
        <taxon>Bacillati</taxon>
        <taxon>Actinomycetota</taxon>
        <taxon>Actinomycetes</taxon>
        <taxon>Mycobacteriales</taxon>
        <taxon>Corynebacteriaceae</taxon>
        <taxon>Corynebacterium</taxon>
    </lineage>
</organism>
<evidence type="ECO:0000256" key="1">
    <source>
        <dbReference type="ARBA" id="ARBA00007689"/>
    </source>
</evidence>
<dbReference type="KEGG" id="csur:N24_2699"/>
<dbReference type="InterPro" id="IPR011008">
    <property type="entry name" value="Dimeric_a/b-barrel"/>
</dbReference>
<gene>
    <name evidence="3" type="ORF">N24_2699</name>
</gene>
<dbReference type="Proteomes" id="UP000218244">
    <property type="component" value="Chromosome"/>
</dbReference>
<name>A0A160PUW8_9CORY</name>
<dbReference type="AlphaFoldDB" id="A0A160PUW8"/>
<evidence type="ECO:0000313" key="4">
    <source>
        <dbReference type="Proteomes" id="UP000218244"/>
    </source>
</evidence>
<sequence length="109" mass="11915">MAAYAVTYAYVPENDEMAAIRPTHVEFLKNLHEQGTLLISGRLTECDPLGALLIIEGDSVEEVETIMDQDPIFSGGFVSQRLVRKWNVAFGAIAENPAEQPAKQPAGQN</sequence>
<dbReference type="Pfam" id="PF03795">
    <property type="entry name" value="YCII"/>
    <property type="match status" value="1"/>
</dbReference>
<evidence type="ECO:0000313" key="3">
    <source>
        <dbReference type="EMBL" id="BAU96961.1"/>
    </source>
</evidence>
<dbReference type="InterPro" id="IPR005545">
    <property type="entry name" value="YCII"/>
</dbReference>
<feature type="domain" description="YCII-related" evidence="2">
    <location>
        <begin position="4"/>
        <end position="87"/>
    </location>
</feature>
<comment type="similarity">
    <text evidence="1">Belongs to the YciI family.</text>
</comment>
<reference evidence="3 4" key="1">
    <citation type="submission" date="2016-02" db="EMBL/GenBank/DDBJ databases">
        <title>Corynebacterium glutamicum N24 whole genome sequencing project.</title>
        <authorList>
            <person name="Matsutani M."/>
            <person name="Nangtapong N."/>
            <person name="Yakushi T."/>
            <person name="Matsushita K."/>
        </authorList>
    </citation>
    <scope>NUCLEOTIDE SEQUENCE [LARGE SCALE GENOMIC DNA]</scope>
    <source>
        <strain evidence="3 4">N24</strain>
    </source>
</reference>
<dbReference type="SUPFAM" id="SSF54909">
    <property type="entry name" value="Dimeric alpha+beta barrel"/>
    <property type="match status" value="1"/>
</dbReference>
<dbReference type="Gene3D" id="3.30.70.1060">
    <property type="entry name" value="Dimeric alpha+beta barrel"/>
    <property type="match status" value="1"/>
</dbReference>
<dbReference type="EMBL" id="AP017369">
    <property type="protein sequence ID" value="BAU96961.1"/>
    <property type="molecule type" value="Genomic_DNA"/>
</dbReference>
<dbReference type="RefSeq" id="WP_096458235.1">
    <property type="nucleotide sequence ID" value="NZ_AP017369.1"/>
</dbReference>
<dbReference type="PANTHER" id="PTHR37828:SF1">
    <property type="entry name" value="YCII-RELATED DOMAIN-CONTAINING PROTEIN"/>
    <property type="match status" value="1"/>
</dbReference>
<evidence type="ECO:0000259" key="2">
    <source>
        <dbReference type="Pfam" id="PF03795"/>
    </source>
</evidence>
<dbReference type="PANTHER" id="PTHR37828">
    <property type="entry name" value="GSR2449 PROTEIN"/>
    <property type="match status" value="1"/>
</dbReference>
<keyword evidence="4" id="KW-1185">Reference proteome</keyword>
<accession>A0A160PUW8</accession>